<accession>A0A7W7RDH2</accession>
<dbReference type="EMBL" id="JACHJT010000001">
    <property type="protein sequence ID" value="MBB4929396.1"/>
    <property type="molecule type" value="Genomic_DNA"/>
</dbReference>
<dbReference type="Proteomes" id="UP000523007">
    <property type="component" value="Unassembled WGS sequence"/>
</dbReference>
<name>A0A7W7RDH2_9ACTN</name>
<comment type="caution">
    <text evidence="2">The sequence shown here is derived from an EMBL/GenBank/DDBJ whole genome shotgun (WGS) entry which is preliminary data.</text>
</comment>
<dbReference type="AlphaFoldDB" id="A0A7W7RDH2"/>
<reference evidence="2 3" key="1">
    <citation type="submission" date="2020-08" db="EMBL/GenBank/DDBJ databases">
        <title>Sequencing the genomes of 1000 actinobacteria strains.</title>
        <authorList>
            <person name="Klenk H.-P."/>
        </authorList>
    </citation>
    <scope>NUCLEOTIDE SEQUENCE [LARGE SCALE GENOMIC DNA]</scope>
    <source>
        <strain evidence="2 3">DSM 102030</strain>
    </source>
</reference>
<organism evidence="2 3">
    <name type="scientific">Lipingzhangella halophila</name>
    <dbReference type="NCBI Taxonomy" id="1783352"/>
    <lineage>
        <taxon>Bacteria</taxon>
        <taxon>Bacillati</taxon>
        <taxon>Actinomycetota</taxon>
        <taxon>Actinomycetes</taxon>
        <taxon>Streptosporangiales</taxon>
        <taxon>Nocardiopsidaceae</taxon>
        <taxon>Lipingzhangella</taxon>
    </lineage>
</organism>
<evidence type="ECO:0000256" key="1">
    <source>
        <dbReference type="SAM" id="MobiDB-lite"/>
    </source>
</evidence>
<feature type="region of interest" description="Disordered" evidence="1">
    <location>
        <begin position="1"/>
        <end position="25"/>
    </location>
</feature>
<feature type="region of interest" description="Disordered" evidence="1">
    <location>
        <begin position="219"/>
        <end position="309"/>
    </location>
</feature>
<feature type="compositionally biased region" description="Low complexity" evidence="1">
    <location>
        <begin position="242"/>
        <end position="258"/>
    </location>
</feature>
<protein>
    <submittedName>
        <fullName evidence="2">Uncharacterized protein</fullName>
    </submittedName>
</protein>
<evidence type="ECO:0000313" key="2">
    <source>
        <dbReference type="EMBL" id="MBB4929396.1"/>
    </source>
</evidence>
<evidence type="ECO:0000313" key="3">
    <source>
        <dbReference type="Proteomes" id="UP000523007"/>
    </source>
</evidence>
<sequence length="309" mass="30998">MPGDPCAGEVQGAARHRAVDQARPRVRPVSPVAVCPGAAVGHRWRPGAGGPEGAAGREARSAAARVPLGAAVVARWRPEAAAAGRWRPGAEVPEGAAGRAPPGVAVAGQRGRAAACPGVVAPGVVRICGPAGWGPTRAPRGCQANPEGRPVVLAAVPAIRVPAVPVVLADAVGDPPAAGPARAAAGHPVRRPVGPLVRVRAGPPWAGAGRRSGCAAAAARSRGGAARRRRAAREAALPVGHPALAPARSAGPAAGNRAVRVGWGSWAPRSQDARVRRSPPPRRDPRKEVARLGRLGRGGHGSARSDAVR</sequence>
<proteinExistence type="predicted"/>
<feature type="compositionally biased region" description="Basic and acidic residues" evidence="1">
    <location>
        <begin position="271"/>
        <end position="291"/>
    </location>
</feature>
<gene>
    <name evidence="2" type="ORF">F4561_000216</name>
</gene>
<keyword evidence="3" id="KW-1185">Reference proteome</keyword>